<sequence>MTLLDLDEPAPTVGESPTVGQCRSCHHKLQDPVSLAYGIGPDCRKKLGIVPRQPVRITGVEMWRDCEGQTDLLEET</sequence>
<name>A0ABV8G0H7_9ACTN</name>
<reference evidence="3" key="1">
    <citation type="journal article" date="2019" name="Int. J. Syst. Evol. Microbiol.">
        <title>The Global Catalogue of Microorganisms (GCM) 10K type strain sequencing project: providing services to taxonomists for standard genome sequencing and annotation.</title>
        <authorList>
            <consortium name="The Broad Institute Genomics Platform"/>
            <consortium name="The Broad Institute Genome Sequencing Center for Infectious Disease"/>
            <person name="Wu L."/>
            <person name="Ma J."/>
        </authorList>
    </citation>
    <scope>NUCLEOTIDE SEQUENCE [LARGE SCALE GENOMIC DNA]</scope>
    <source>
        <strain evidence="3">TBRC 1276</strain>
    </source>
</reference>
<organism evidence="2 3">
    <name type="scientific">Nonomuraea purpurea</name>
    <dbReference type="NCBI Taxonomy" id="1849276"/>
    <lineage>
        <taxon>Bacteria</taxon>
        <taxon>Bacillati</taxon>
        <taxon>Actinomycetota</taxon>
        <taxon>Actinomycetes</taxon>
        <taxon>Streptosporangiales</taxon>
        <taxon>Streptosporangiaceae</taxon>
        <taxon>Nonomuraea</taxon>
    </lineage>
</organism>
<evidence type="ECO:0000313" key="2">
    <source>
        <dbReference type="EMBL" id="MFC4006604.1"/>
    </source>
</evidence>
<dbReference type="EMBL" id="JBHSBI010000002">
    <property type="protein sequence ID" value="MFC4006604.1"/>
    <property type="molecule type" value="Genomic_DNA"/>
</dbReference>
<dbReference type="InterPro" id="IPR046053">
    <property type="entry name" value="DUF6011"/>
</dbReference>
<evidence type="ECO:0000313" key="3">
    <source>
        <dbReference type="Proteomes" id="UP001595851"/>
    </source>
</evidence>
<dbReference type="Pfam" id="PF19474">
    <property type="entry name" value="DUF6011"/>
    <property type="match status" value="1"/>
</dbReference>
<evidence type="ECO:0000256" key="1">
    <source>
        <dbReference type="SAM" id="MobiDB-lite"/>
    </source>
</evidence>
<dbReference type="Proteomes" id="UP001595851">
    <property type="component" value="Unassembled WGS sequence"/>
</dbReference>
<keyword evidence="3" id="KW-1185">Reference proteome</keyword>
<proteinExistence type="predicted"/>
<accession>A0ABV8G0H7</accession>
<comment type="caution">
    <text evidence="2">The sequence shown here is derived from an EMBL/GenBank/DDBJ whole genome shotgun (WGS) entry which is preliminary data.</text>
</comment>
<gene>
    <name evidence="2" type="ORF">ACFOY2_05185</name>
</gene>
<feature type="region of interest" description="Disordered" evidence="1">
    <location>
        <begin position="1"/>
        <end position="21"/>
    </location>
</feature>
<protein>
    <submittedName>
        <fullName evidence="2">DUF6011 domain-containing protein</fullName>
    </submittedName>
</protein>
<dbReference type="RefSeq" id="WP_379526744.1">
    <property type="nucleotide sequence ID" value="NZ_JBHSBI010000002.1"/>
</dbReference>